<protein>
    <submittedName>
        <fullName evidence="2">Glutamate:proton symporter</fullName>
    </submittedName>
</protein>
<organism evidence="2 3">
    <name type="scientific">Phytophthora palmivora</name>
    <dbReference type="NCBI Taxonomy" id="4796"/>
    <lineage>
        <taxon>Eukaryota</taxon>
        <taxon>Sar</taxon>
        <taxon>Stramenopiles</taxon>
        <taxon>Oomycota</taxon>
        <taxon>Peronosporomycetes</taxon>
        <taxon>Peronosporales</taxon>
        <taxon>Peronosporaceae</taxon>
        <taxon>Phytophthora</taxon>
    </lineage>
</organism>
<keyword evidence="3" id="KW-1185">Reference proteome</keyword>
<reference evidence="2 3" key="1">
    <citation type="journal article" date="2017" name="Genome Biol. Evol.">
        <title>Phytophthora megakarya and P. palmivora, closely related causal agents of cacao black pod rot, underwent increases in genome sizes and gene numbers by different mechanisms.</title>
        <authorList>
            <person name="Ali S.S."/>
            <person name="Shao J."/>
            <person name="Lary D.J."/>
            <person name="Kronmiller B."/>
            <person name="Shen D."/>
            <person name="Strem M.D."/>
            <person name="Amoako-Attah I."/>
            <person name="Akrofi A.Y."/>
            <person name="Begoude B.A."/>
            <person name="Ten Hoopen G.M."/>
            <person name="Coulibaly K."/>
            <person name="Kebe B.I."/>
            <person name="Melnick R.L."/>
            <person name="Guiltinan M.J."/>
            <person name="Tyler B.M."/>
            <person name="Meinhardt L.W."/>
            <person name="Bailey B.A."/>
        </authorList>
    </citation>
    <scope>NUCLEOTIDE SEQUENCE [LARGE SCALE GENOMIC DNA]</scope>
    <source>
        <strain evidence="3">sbr112.9</strain>
    </source>
</reference>
<keyword evidence="1" id="KW-0812">Transmembrane</keyword>
<gene>
    <name evidence="2" type="ORF">PHPALM_19671</name>
</gene>
<evidence type="ECO:0000313" key="2">
    <source>
        <dbReference type="EMBL" id="POM64762.1"/>
    </source>
</evidence>
<dbReference type="AlphaFoldDB" id="A0A2P4XGT0"/>
<proteinExistence type="predicted"/>
<sequence>MDAYYAVWNWKDNQRVDGTSMYNFKFSISIHVLFLLQLDWMANKHLLINMYLGNIAVLKHRGLVSLLVVLLQMGIP</sequence>
<dbReference type="Proteomes" id="UP000237271">
    <property type="component" value="Unassembled WGS sequence"/>
</dbReference>
<name>A0A2P4XGT0_9STRA</name>
<feature type="transmembrane region" description="Helical" evidence="1">
    <location>
        <begin position="20"/>
        <end position="38"/>
    </location>
</feature>
<accession>A0A2P4XGT0</accession>
<comment type="caution">
    <text evidence="2">The sequence shown here is derived from an EMBL/GenBank/DDBJ whole genome shotgun (WGS) entry which is preliminary data.</text>
</comment>
<evidence type="ECO:0000313" key="3">
    <source>
        <dbReference type="Proteomes" id="UP000237271"/>
    </source>
</evidence>
<keyword evidence="1" id="KW-1133">Transmembrane helix</keyword>
<evidence type="ECO:0000256" key="1">
    <source>
        <dbReference type="SAM" id="Phobius"/>
    </source>
</evidence>
<keyword evidence="1" id="KW-0472">Membrane</keyword>
<dbReference type="EMBL" id="NCKW01011055">
    <property type="protein sequence ID" value="POM64762.1"/>
    <property type="molecule type" value="Genomic_DNA"/>
</dbReference>